<protein>
    <submittedName>
        <fullName evidence="1">TCP-1/cpn60 chaperonin family protein</fullName>
    </submittedName>
</protein>
<organism evidence="1">
    <name type="scientific">Prunus dulcis</name>
    <name type="common">Almond</name>
    <name type="synonym">Amygdalus dulcis</name>
    <dbReference type="NCBI Taxonomy" id="3755"/>
    <lineage>
        <taxon>Eukaryota</taxon>
        <taxon>Viridiplantae</taxon>
        <taxon>Streptophyta</taxon>
        <taxon>Embryophyta</taxon>
        <taxon>Tracheophyta</taxon>
        <taxon>Spermatophyta</taxon>
        <taxon>Magnoliopsida</taxon>
        <taxon>eudicotyledons</taxon>
        <taxon>Gunneridae</taxon>
        <taxon>Pentapetalae</taxon>
        <taxon>rosids</taxon>
        <taxon>fabids</taxon>
        <taxon>Rosales</taxon>
        <taxon>Rosaceae</taxon>
        <taxon>Amygdaloideae</taxon>
        <taxon>Amygdaleae</taxon>
        <taxon>Prunus</taxon>
    </lineage>
</organism>
<accession>A0A4Y1QPA3</accession>
<reference evidence="1" key="1">
    <citation type="journal article" date="2019" name="Science">
        <title>Mutation of a bHLH transcription factor allowed almond domestication.</title>
        <authorList>
            <person name="Sanchez-Perez R."/>
            <person name="Pavan S."/>
            <person name="Mazzeo R."/>
            <person name="Moldovan C."/>
            <person name="Aiese Cigliano R."/>
            <person name="Del Cueto J."/>
            <person name="Ricciardi F."/>
            <person name="Lotti C."/>
            <person name="Ricciardi L."/>
            <person name="Dicenta F."/>
            <person name="Lopez-Marques R.L."/>
            <person name="Lindberg Moller B."/>
        </authorList>
    </citation>
    <scope>NUCLEOTIDE SEQUENCE</scope>
</reference>
<dbReference type="AlphaFoldDB" id="A0A4Y1QPA3"/>
<dbReference type="EMBL" id="AP019297">
    <property type="protein sequence ID" value="BBG93702.1"/>
    <property type="molecule type" value="Genomic_DNA"/>
</dbReference>
<proteinExistence type="predicted"/>
<sequence>MNKYTDMATFLIRKRNSLIRWYLELTGQRQFLLQFLEPVKGTAKKRGSKKATASNTIDLPPSKLNNIHHYVRSTCNMGMAKLGQKSRRCATTTRWYVLRIMTVKFIEHLSAGISLDKVDPLKIKYYRLKLAIEGLRGSIFMRLLGSSCKTQMVPKTLAENAGFMQWRSYLLYMLNMHQEIPKLASTWRKAVAKMFFPLKYAVDAACTIVRVDQVVDSALTILHIIMAKPADGPSKRDQPARMDED</sequence>
<name>A0A4Y1QPA3_PRUDU</name>
<evidence type="ECO:0000313" key="1">
    <source>
        <dbReference type="EMBL" id="BBG93702.1"/>
    </source>
</evidence>
<gene>
    <name evidence="1" type="ORF">Prudu_001793</name>
</gene>